<dbReference type="InterPro" id="IPR036852">
    <property type="entry name" value="Peptidase_S8/S53_dom_sf"/>
</dbReference>
<feature type="chain" id="PRO_5028869034" evidence="8">
    <location>
        <begin position="35"/>
        <end position="747"/>
    </location>
</feature>
<evidence type="ECO:0000256" key="8">
    <source>
        <dbReference type="SAM" id="SignalP"/>
    </source>
</evidence>
<dbReference type="GO" id="GO:0046872">
    <property type="term" value="F:metal ion binding"/>
    <property type="evidence" value="ECO:0007669"/>
    <property type="project" value="UniProtKB-UniRule"/>
</dbReference>
<keyword evidence="4 7" id="KW-0720">Serine protease</keyword>
<keyword evidence="11" id="KW-1185">Reference proteome</keyword>
<evidence type="ECO:0000256" key="4">
    <source>
        <dbReference type="ARBA" id="ARBA00022825"/>
    </source>
</evidence>
<dbReference type="CDD" id="cd04056">
    <property type="entry name" value="Peptidases_S53"/>
    <property type="match status" value="1"/>
</dbReference>
<dbReference type="PROSITE" id="PS51695">
    <property type="entry name" value="SEDOLISIN"/>
    <property type="match status" value="1"/>
</dbReference>
<feature type="binding site" evidence="7">
    <location>
        <position position="611"/>
    </location>
    <ligand>
        <name>Ca(2+)</name>
        <dbReference type="ChEBI" id="CHEBI:29108"/>
    </ligand>
</feature>
<keyword evidence="6" id="KW-0865">Zymogen</keyword>
<protein>
    <submittedName>
        <fullName evidence="10">Pre-peptidase C-terminal domain-containing protein</fullName>
    </submittedName>
</protein>
<comment type="cofactor">
    <cofactor evidence="7">
        <name>Ca(2+)</name>
        <dbReference type="ChEBI" id="CHEBI:29108"/>
    </cofactor>
    <text evidence="7">Binds 1 Ca(2+) ion per subunit.</text>
</comment>
<gene>
    <name evidence="10" type="ORF">H8F01_08925</name>
</gene>
<dbReference type="PANTHER" id="PTHR14218:SF15">
    <property type="entry name" value="TRIPEPTIDYL-PEPTIDASE 1"/>
    <property type="match status" value="1"/>
</dbReference>
<feature type="binding site" evidence="7">
    <location>
        <position position="587"/>
    </location>
    <ligand>
        <name>Ca(2+)</name>
        <dbReference type="ChEBI" id="CHEBI:29108"/>
    </ligand>
</feature>
<feature type="active site" description="Charge relay system" evidence="7">
    <location>
        <position position="546"/>
    </location>
</feature>
<evidence type="ECO:0000313" key="11">
    <source>
        <dbReference type="Proteomes" id="UP000515873"/>
    </source>
</evidence>
<dbReference type="InterPro" id="IPR007280">
    <property type="entry name" value="Peptidase_C_arc/bac"/>
</dbReference>
<dbReference type="SUPFAM" id="SSF52743">
    <property type="entry name" value="Subtilisin-like"/>
    <property type="match status" value="1"/>
</dbReference>
<evidence type="ECO:0000256" key="3">
    <source>
        <dbReference type="ARBA" id="ARBA00022801"/>
    </source>
</evidence>
<dbReference type="Proteomes" id="UP000515873">
    <property type="component" value="Chromosome"/>
</dbReference>
<dbReference type="GO" id="GO:0008240">
    <property type="term" value="F:tripeptidyl-peptidase activity"/>
    <property type="evidence" value="ECO:0007669"/>
    <property type="project" value="TreeGrafter"/>
</dbReference>
<feature type="binding site" evidence="7">
    <location>
        <position position="609"/>
    </location>
    <ligand>
        <name>Ca(2+)</name>
        <dbReference type="ChEBI" id="CHEBI:29108"/>
    </ligand>
</feature>
<evidence type="ECO:0000256" key="1">
    <source>
        <dbReference type="ARBA" id="ARBA00022670"/>
    </source>
</evidence>
<dbReference type="InterPro" id="IPR023828">
    <property type="entry name" value="Peptidase_S8_Ser-AS"/>
</dbReference>
<dbReference type="InterPro" id="IPR050819">
    <property type="entry name" value="Tripeptidyl-peptidase_I"/>
</dbReference>
<accession>A0A7G8Q8V1</accession>
<keyword evidence="8" id="KW-0732">Signal</keyword>
<evidence type="ECO:0000313" key="10">
    <source>
        <dbReference type="EMBL" id="QNK03209.1"/>
    </source>
</evidence>
<dbReference type="RefSeq" id="WP_187058679.1">
    <property type="nucleotide sequence ID" value="NZ_CP060412.1"/>
</dbReference>
<dbReference type="Pfam" id="PF04151">
    <property type="entry name" value="PPC"/>
    <property type="match status" value="1"/>
</dbReference>
<name>A0A7G8Q8V1_9GAMM</name>
<dbReference type="Gene3D" id="2.60.120.380">
    <property type="match status" value="1"/>
</dbReference>
<dbReference type="InterPro" id="IPR015366">
    <property type="entry name" value="S53_propep"/>
</dbReference>
<evidence type="ECO:0000256" key="6">
    <source>
        <dbReference type="ARBA" id="ARBA00023145"/>
    </source>
</evidence>
<keyword evidence="2 7" id="KW-0479">Metal-binding</keyword>
<dbReference type="EMBL" id="CP060412">
    <property type="protein sequence ID" value="QNK03209.1"/>
    <property type="molecule type" value="Genomic_DNA"/>
</dbReference>
<feature type="domain" description="Peptidase S53" evidence="9">
    <location>
        <begin position="242"/>
        <end position="631"/>
    </location>
</feature>
<keyword evidence="3 7" id="KW-0378">Hydrolase</keyword>
<dbReference type="SUPFAM" id="SSF54897">
    <property type="entry name" value="Protease propeptides/inhibitors"/>
    <property type="match status" value="1"/>
</dbReference>
<sequence length="747" mass="77257">MSSRIRKTRASLPAFKAALPVALALAFSPLAAHAADWAPTHSHAALLKTVTSTSAGANKAAVTHTSYKVNRRGLPQVQSMVTALDNSKPLHIAVSLNLRNTDQLQAFIKDVNTPGTAVFGKFLTPDQFKASYSPTDAQVQAVIAHLQKSGFTHVSVSPNNTLVFADGNAATVATAFNATMKTYSENGKQRFANDSEVMVPQALGGIVGAVIGLQNIEHKHPMNFLGKPVTETASTTTQATGTAVTHPTTQFPTIYDAGNTPTAFNTTVGIVTWGDVSQTQDDLNLMTASQAMPTTNVRVVPVPLGSAVDFSDDPASDTEWNLDSQSIVGASGGVKQLVFYTAANGKDGAADEELTDAGITAAYNAAVTDKTPAKVINVSLGEDETVANQSGTQTADDAIFVQAVAQGQTFSVASGDQGVYVSSGGEFASPTGVVFPSPFSLSSYSVSEPATSPNVIAVGGTELMTNGTAWAGETTWNDGVAQADDGNLRIWASTGGKSLFENAPAWQASGLGASVRQVPDIAYDASSVTGAQIIIGGQRYSVGGTSLASPIFVGVFARVQTYANNSIGFPASMMYRDFPTHASVLHDVTSGNNGLTANGTTYGYNAGTGWDFTTGFGSLDISQFNALAYTWGNGSPATTNPPVVPTTLTNGVAVTTQGQAGSSQQFVLNVTGTPTTLLIRTTGGSGDVSLYVKRGSAASATSYDYSSVHANSNNESVVVRAPAAGTYYITVTSPAIFTGVTVQGTYN</sequence>
<dbReference type="Gene3D" id="3.40.50.200">
    <property type="entry name" value="Peptidase S8/S53 domain"/>
    <property type="match status" value="1"/>
</dbReference>
<evidence type="ECO:0000259" key="9">
    <source>
        <dbReference type="PROSITE" id="PS51695"/>
    </source>
</evidence>
<proteinExistence type="predicted"/>
<keyword evidence="1 7" id="KW-0645">Protease</keyword>
<organism evidence="10 11">
    <name type="scientific">Dyella telluris</name>
    <dbReference type="NCBI Taxonomy" id="2763498"/>
    <lineage>
        <taxon>Bacteria</taxon>
        <taxon>Pseudomonadati</taxon>
        <taxon>Pseudomonadota</taxon>
        <taxon>Gammaproteobacteria</taxon>
        <taxon>Lysobacterales</taxon>
        <taxon>Rhodanobacteraceae</taxon>
        <taxon>Dyella</taxon>
    </lineage>
</organism>
<dbReference type="GO" id="GO:0006508">
    <property type="term" value="P:proteolysis"/>
    <property type="evidence" value="ECO:0007669"/>
    <property type="project" value="UniProtKB-KW"/>
</dbReference>
<dbReference type="InterPro" id="IPR030400">
    <property type="entry name" value="Sedolisin_dom"/>
</dbReference>
<dbReference type="GO" id="GO:0004252">
    <property type="term" value="F:serine-type endopeptidase activity"/>
    <property type="evidence" value="ECO:0007669"/>
    <property type="project" value="UniProtKB-UniRule"/>
</dbReference>
<dbReference type="PROSITE" id="PS00138">
    <property type="entry name" value="SUBTILASE_SER"/>
    <property type="match status" value="1"/>
</dbReference>
<feature type="binding site" evidence="7">
    <location>
        <position position="588"/>
    </location>
    <ligand>
        <name>Ca(2+)</name>
        <dbReference type="ChEBI" id="CHEBI:29108"/>
    </ligand>
</feature>
<dbReference type="KEGG" id="dtl:H8F01_08925"/>
<dbReference type="SMART" id="SM00944">
    <property type="entry name" value="Pro-kuma_activ"/>
    <property type="match status" value="1"/>
</dbReference>
<reference evidence="10 11" key="1">
    <citation type="submission" date="2020-08" db="EMBL/GenBank/DDBJ databases">
        <title>Dyella sp. G9 isolated from forest soil.</title>
        <authorList>
            <person name="Fu J."/>
            <person name="Qiu L."/>
        </authorList>
    </citation>
    <scope>NUCLEOTIDE SEQUENCE [LARGE SCALE GENOMIC DNA]</scope>
    <source>
        <strain evidence="10 11">G9</strain>
    </source>
</reference>
<feature type="signal peptide" evidence="8">
    <location>
        <begin position="1"/>
        <end position="34"/>
    </location>
</feature>
<evidence type="ECO:0000256" key="7">
    <source>
        <dbReference type="PROSITE-ProRule" id="PRU01032"/>
    </source>
</evidence>
<evidence type="ECO:0000256" key="2">
    <source>
        <dbReference type="ARBA" id="ARBA00022723"/>
    </source>
</evidence>
<dbReference type="CDD" id="cd11377">
    <property type="entry name" value="Pro-peptidase_S53"/>
    <property type="match status" value="1"/>
</dbReference>
<dbReference type="Pfam" id="PF09286">
    <property type="entry name" value="Pro-kuma_activ"/>
    <property type="match status" value="1"/>
</dbReference>
<dbReference type="PANTHER" id="PTHR14218">
    <property type="entry name" value="PROTEASE S8 TRIPEPTIDYL PEPTIDASE I CLN2"/>
    <property type="match status" value="1"/>
</dbReference>
<feature type="active site" description="Charge relay system" evidence="7">
    <location>
        <position position="319"/>
    </location>
</feature>
<dbReference type="AlphaFoldDB" id="A0A7G8Q8V1"/>
<feature type="active site" description="Charge relay system" evidence="7">
    <location>
        <position position="323"/>
    </location>
</feature>
<keyword evidence="5 7" id="KW-0106">Calcium</keyword>
<evidence type="ECO:0000256" key="5">
    <source>
        <dbReference type="ARBA" id="ARBA00022837"/>
    </source>
</evidence>